<dbReference type="Gene3D" id="3.40.630.30">
    <property type="match status" value="1"/>
</dbReference>
<dbReference type="RefSeq" id="WP_126984831.1">
    <property type="nucleotide sequence ID" value="NZ_ML133851.1"/>
</dbReference>
<feature type="domain" description="N-acetyltransferase" evidence="3">
    <location>
        <begin position="2"/>
        <end position="158"/>
    </location>
</feature>
<dbReference type="InterPro" id="IPR016181">
    <property type="entry name" value="Acyl_CoA_acyltransferase"/>
</dbReference>
<dbReference type="SUPFAM" id="SSF55729">
    <property type="entry name" value="Acyl-CoA N-acyltransferases (Nat)"/>
    <property type="match status" value="1"/>
</dbReference>
<dbReference type="GO" id="GO:0016747">
    <property type="term" value="F:acyltransferase activity, transferring groups other than amino-acyl groups"/>
    <property type="evidence" value="ECO:0007669"/>
    <property type="project" value="InterPro"/>
</dbReference>
<dbReference type="PROSITE" id="PS51186">
    <property type="entry name" value="GNAT"/>
    <property type="match status" value="1"/>
</dbReference>
<evidence type="ECO:0000256" key="2">
    <source>
        <dbReference type="ARBA" id="ARBA00023315"/>
    </source>
</evidence>
<gene>
    <name evidence="4" type="ORF">DS079_03475</name>
</gene>
<proteinExistence type="predicted"/>
<accession>A0A3R8RTD8</accession>
<evidence type="ECO:0000313" key="5">
    <source>
        <dbReference type="Proteomes" id="UP000274327"/>
    </source>
</evidence>
<dbReference type="CDD" id="cd04301">
    <property type="entry name" value="NAT_SF"/>
    <property type="match status" value="1"/>
</dbReference>
<name>A0A3R8RTD8_9MICO</name>
<evidence type="ECO:0000259" key="3">
    <source>
        <dbReference type="PROSITE" id="PS51186"/>
    </source>
</evidence>
<dbReference type="Proteomes" id="UP000274327">
    <property type="component" value="Unassembled WGS sequence"/>
</dbReference>
<sequence length="159" mass="17614">MSTVREISASDWRIWRALRLRALREDPDAFASTLATALERDTQDGEAYWRGYFTRPGPVLIAEVDGAPVGMARVVVEDGPAHLYSMWVAPEARGRGVGARLITAGLDWLAAHHPGRTLRLEVVETNLPARRLYSRCGFVVVGPNPEDAAEIVMEHVPDR</sequence>
<reference evidence="4 5" key="1">
    <citation type="submission" date="2018-07" db="EMBL/GenBank/DDBJ databases">
        <title>Brachybacteriurn paraconglorneratum KCTC 9916.</title>
        <authorList>
            <person name="Li Y."/>
        </authorList>
    </citation>
    <scope>NUCLEOTIDE SEQUENCE [LARGE SCALE GENOMIC DNA]</scope>
    <source>
        <strain evidence="4 5">KCTC 9916</strain>
    </source>
</reference>
<dbReference type="Pfam" id="PF00583">
    <property type="entry name" value="Acetyltransf_1"/>
    <property type="match status" value="1"/>
</dbReference>
<keyword evidence="2" id="KW-0012">Acyltransferase</keyword>
<organism evidence="4 5">
    <name type="scientific">Brachybacterium paraconglomeratum</name>
    <dbReference type="NCBI Taxonomy" id="173362"/>
    <lineage>
        <taxon>Bacteria</taxon>
        <taxon>Bacillati</taxon>
        <taxon>Actinomycetota</taxon>
        <taxon>Actinomycetes</taxon>
        <taxon>Micrococcales</taxon>
        <taxon>Dermabacteraceae</taxon>
        <taxon>Brachybacterium</taxon>
    </lineage>
</organism>
<dbReference type="PANTHER" id="PTHR43420">
    <property type="entry name" value="ACETYLTRANSFERASE"/>
    <property type="match status" value="1"/>
</dbReference>
<dbReference type="InterPro" id="IPR000182">
    <property type="entry name" value="GNAT_dom"/>
</dbReference>
<dbReference type="AlphaFoldDB" id="A0A3R8RTD8"/>
<dbReference type="PANTHER" id="PTHR43420:SF44">
    <property type="entry name" value="ACETYLTRANSFERASE YPEA"/>
    <property type="match status" value="1"/>
</dbReference>
<dbReference type="EMBL" id="QOCI01000001">
    <property type="protein sequence ID" value="RRR20460.1"/>
    <property type="molecule type" value="Genomic_DNA"/>
</dbReference>
<dbReference type="InterPro" id="IPR050680">
    <property type="entry name" value="YpeA/RimI_acetyltransf"/>
</dbReference>
<evidence type="ECO:0000256" key="1">
    <source>
        <dbReference type="ARBA" id="ARBA00022679"/>
    </source>
</evidence>
<comment type="caution">
    <text evidence="4">The sequence shown here is derived from an EMBL/GenBank/DDBJ whole genome shotgun (WGS) entry which is preliminary data.</text>
</comment>
<protein>
    <submittedName>
        <fullName evidence="4">GNAT family N-acetyltransferase</fullName>
    </submittedName>
</protein>
<dbReference type="GeneID" id="78120089"/>
<keyword evidence="1 4" id="KW-0808">Transferase</keyword>
<keyword evidence="5" id="KW-1185">Reference proteome</keyword>
<evidence type="ECO:0000313" key="4">
    <source>
        <dbReference type="EMBL" id="RRR20460.1"/>
    </source>
</evidence>